<sequence>MNVLWIAGLTLLVLVEKVVAHGHWLGRALGVVLIAWGGATLALLPAG</sequence>
<keyword evidence="1" id="KW-0812">Transmembrane</keyword>
<name>A0ABS9RXG7_9GAMM</name>
<evidence type="ECO:0000313" key="3">
    <source>
        <dbReference type="Proteomes" id="UP001202117"/>
    </source>
</evidence>
<proteinExistence type="predicted"/>
<evidence type="ECO:0000313" key="2">
    <source>
        <dbReference type="EMBL" id="MCH4564544.1"/>
    </source>
</evidence>
<protein>
    <submittedName>
        <fullName evidence="2">DUF2182 domain-containing protein</fullName>
    </submittedName>
</protein>
<keyword evidence="1" id="KW-0472">Membrane</keyword>
<dbReference type="RefSeq" id="WP_240569181.1">
    <property type="nucleotide sequence ID" value="NZ_JAKVPY010000020.1"/>
</dbReference>
<gene>
    <name evidence="2" type="ORF">MKP05_15685</name>
</gene>
<evidence type="ECO:0000256" key="1">
    <source>
        <dbReference type="SAM" id="Phobius"/>
    </source>
</evidence>
<dbReference type="Pfam" id="PF09948">
    <property type="entry name" value="PpoB2"/>
    <property type="match status" value="1"/>
</dbReference>
<organism evidence="2 3">
    <name type="scientific">Halomonas flagellata</name>
    <dbReference type="NCBI Taxonomy" id="2920385"/>
    <lineage>
        <taxon>Bacteria</taxon>
        <taxon>Pseudomonadati</taxon>
        <taxon>Pseudomonadota</taxon>
        <taxon>Gammaproteobacteria</taxon>
        <taxon>Oceanospirillales</taxon>
        <taxon>Halomonadaceae</taxon>
        <taxon>Halomonas</taxon>
    </lineage>
</organism>
<dbReference type="EMBL" id="JAKVPY010000020">
    <property type="protein sequence ID" value="MCH4564544.1"/>
    <property type="molecule type" value="Genomic_DNA"/>
</dbReference>
<feature type="transmembrane region" description="Helical" evidence="1">
    <location>
        <begin position="30"/>
        <end position="46"/>
    </location>
</feature>
<keyword evidence="3" id="KW-1185">Reference proteome</keyword>
<dbReference type="InterPro" id="IPR018688">
    <property type="entry name" value="PpoB2-like"/>
</dbReference>
<accession>A0ABS9RXG7</accession>
<dbReference type="Proteomes" id="UP001202117">
    <property type="component" value="Unassembled WGS sequence"/>
</dbReference>
<reference evidence="2 3" key="1">
    <citation type="submission" date="2022-02" db="EMBL/GenBank/DDBJ databases">
        <title>Halomonas fukangensis sp. nov., a halophilic bacterium isolated from a bulk soil of Kalidium foliatum at Fukang.</title>
        <authorList>
            <person name="Huang Y."/>
        </authorList>
    </citation>
    <scope>NUCLEOTIDE SEQUENCE [LARGE SCALE GENOMIC DNA]</scope>
    <source>
        <strain evidence="2 3">EGI 63088</strain>
    </source>
</reference>
<comment type="caution">
    <text evidence="2">The sequence shown here is derived from an EMBL/GenBank/DDBJ whole genome shotgun (WGS) entry which is preliminary data.</text>
</comment>
<keyword evidence="1" id="KW-1133">Transmembrane helix</keyword>